<protein>
    <submittedName>
        <fullName evidence="3">Si:dkey-282h22.5</fullName>
    </submittedName>
</protein>
<name>A0A146ZZC9_FUNHE</name>
<dbReference type="GeneTree" id="ENSGT00410000026495"/>
<evidence type="ECO:0000313" key="3">
    <source>
        <dbReference type="Ensembl" id="ENSFHEP00000011272.1"/>
    </source>
</evidence>
<accession>A0A146ZZC9</accession>
<reference evidence="2" key="1">
    <citation type="submission" date="2015-01" db="EMBL/GenBank/DDBJ databases">
        <title>EvidentialGene: Evidence-directed Construction of Complete mRNA Transcriptomes without Genomes.</title>
        <authorList>
            <person name="Gilbert D.G."/>
        </authorList>
    </citation>
    <scope>NUCLEOTIDE SEQUENCE</scope>
</reference>
<dbReference type="AlphaFoldDB" id="A0A146ZZC9"/>
<reference evidence="3" key="2">
    <citation type="submission" date="2025-05" db="UniProtKB">
        <authorList>
            <consortium name="Ensembl"/>
        </authorList>
    </citation>
    <scope>IDENTIFICATION</scope>
</reference>
<dbReference type="Ensembl" id="ENSFHET00000018217.1">
    <property type="protein sequence ID" value="ENSFHEP00000011272.1"/>
    <property type="gene ID" value="ENSFHEG00000012683.1"/>
</dbReference>
<dbReference type="PANTHER" id="PTHR41693">
    <property type="entry name" value="HEME-BINDING PROTEIN 1"/>
    <property type="match status" value="1"/>
</dbReference>
<evidence type="ECO:0000313" key="2">
    <source>
        <dbReference type="EMBL" id="JAR71636.1"/>
    </source>
</evidence>
<sequence>MMEMKVLALFCMLSTSGAQKWKQETSRWDPEEHSSGKTCSNLTQVLDNWKFAIVTQVKELLINDHASVLPEYTRIQPLSEALGDLYGQFNSLKDELGRLTLKFDGLEAFVDEIKEGRFTAPQRPTFRIPHSFGLRSPLGEQRRSPDRRIISQPTLIRARRRGTQRQ</sequence>
<evidence type="ECO:0000313" key="4">
    <source>
        <dbReference type="Proteomes" id="UP000265000"/>
    </source>
</evidence>
<dbReference type="Proteomes" id="UP000265000">
    <property type="component" value="Unplaced"/>
</dbReference>
<keyword evidence="4" id="KW-1185">Reference proteome</keyword>
<dbReference type="PANTHER" id="PTHR41693:SF2">
    <property type="entry name" value="BIOGENESIS OF LYSOSOME-RELATED ORGANELLES COMPLEX 1 SUBUNIT 2"/>
    <property type="match status" value="1"/>
</dbReference>
<proteinExistence type="predicted"/>
<dbReference type="EMBL" id="GCES01014687">
    <property type="protein sequence ID" value="JAR71636.1"/>
    <property type="molecule type" value="Transcribed_RNA"/>
</dbReference>
<evidence type="ECO:0000256" key="1">
    <source>
        <dbReference type="SAM" id="SignalP"/>
    </source>
</evidence>
<feature type="signal peptide" evidence="1">
    <location>
        <begin position="1"/>
        <end position="18"/>
    </location>
</feature>
<keyword evidence="1" id="KW-0732">Signal</keyword>
<dbReference type="Ensembl" id="ENSFHET00000018224.1">
    <property type="protein sequence ID" value="ENSFHEP00000028515.1"/>
    <property type="gene ID" value="ENSFHEG00000012683.1"/>
</dbReference>
<feature type="chain" id="PRO_5044549047" evidence="1">
    <location>
        <begin position="19"/>
        <end position="166"/>
    </location>
</feature>
<organism evidence="2">
    <name type="scientific">Fundulus heteroclitus</name>
    <name type="common">Killifish</name>
    <name type="synonym">Mummichog</name>
    <dbReference type="NCBI Taxonomy" id="8078"/>
    <lineage>
        <taxon>Eukaryota</taxon>
        <taxon>Metazoa</taxon>
        <taxon>Chordata</taxon>
        <taxon>Craniata</taxon>
        <taxon>Vertebrata</taxon>
        <taxon>Euteleostomi</taxon>
        <taxon>Actinopterygii</taxon>
        <taxon>Neopterygii</taxon>
        <taxon>Teleostei</taxon>
        <taxon>Neoteleostei</taxon>
        <taxon>Acanthomorphata</taxon>
        <taxon>Ovalentaria</taxon>
        <taxon>Atherinomorphae</taxon>
        <taxon>Cyprinodontiformes</taxon>
        <taxon>Fundulidae</taxon>
        <taxon>Fundulus</taxon>
    </lineage>
</organism>